<evidence type="ECO:0000313" key="5">
    <source>
        <dbReference type="EMBL" id="MDA0634818.1"/>
    </source>
</evidence>
<protein>
    <submittedName>
        <fullName evidence="5">IS66 family transposase</fullName>
    </submittedName>
</protein>
<evidence type="ECO:0000313" key="6">
    <source>
        <dbReference type="Proteomes" id="UP001144036"/>
    </source>
</evidence>
<sequence length="495" mass="52901">MTSAESEQPSYGELVTLVGALTARLDALAEENTRLKAEIAELRAENAQLCEENAELRRQLGRTSRNSSQPPSADGLAKPPPRSMRGRSGRKAGKQPGAPGTALMQVANPARRVPHVPATCQGCGSDLADAAPVGEPVIRQVFDIPEVKVEVTAHELHALACGGCGTLTRASAPSFATAPAVYGPRVSALAAYLSAQHHLPVGRIAEILADVAGIEVSSGWINAAVARMAAVLAPDNAAIGDAIAGASVAHFDESVTRVAGRNHWLHVAATPTLTAYHIDEHGRGTDSIIAFGILPRFNGVAVHDAYRSYGAFDNSTHALCNAHIVREATGIGEYDAVARADGWAQALVWLLGDGHRWVAAWRAKGHDRLPDFKRDDLSRRFDDLVERALAAHRSRGSGKQSPARNLALRLRDRKAEVLRFAADFTVAFSNNRAEQDIRMIKVKTKVSGGFRTLKGAQAFLAIRGYISTVRKNGLRAAQALYDALLGAPWMPAFTN</sequence>
<feature type="compositionally biased region" description="Basic residues" evidence="1">
    <location>
        <begin position="84"/>
        <end position="93"/>
    </location>
</feature>
<organism evidence="5 6">
    <name type="scientific">Nonomuraea corallina</name>
    <dbReference type="NCBI Taxonomy" id="2989783"/>
    <lineage>
        <taxon>Bacteria</taxon>
        <taxon>Bacillati</taxon>
        <taxon>Actinomycetota</taxon>
        <taxon>Actinomycetes</taxon>
        <taxon>Streptosporangiales</taxon>
        <taxon>Streptosporangiaceae</taxon>
        <taxon>Nonomuraea</taxon>
    </lineage>
</organism>
<feature type="compositionally biased region" description="Polar residues" evidence="1">
    <location>
        <begin position="61"/>
        <end position="71"/>
    </location>
</feature>
<evidence type="ECO:0000259" key="4">
    <source>
        <dbReference type="Pfam" id="PF20042"/>
    </source>
</evidence>
<reference evidence="5" key="1">
    <citation type="submission" date="2022-11" db="EMBL/GenBank/DDBJ databases">
        <title>Nonomuraea corallina sp. nov., a new species of the genus Nonomuraea isolated from sea side sediment in Thai sea.</title>
        <authorList>
            <person name="Ngamcharungchit C."/>
            <person name="Matsumoto A."/>
            <person name="Suriyachadkun C."/>
            <person name="Panbangred W."/>
            <person name="Inahashi Y."/>
            <person name="Intra B."/>
        </authorList>
    </citation>
    <scope>NUCLEOTIDE SEQUENCE</scope>
    <source>
        <strain evidence="5">MCN248</strain>
    </source>
</reference>
<dbReference type="Gene3D" id="1.20.5.340">
    <property type="match status" value="1"/>
</dbReference>
<accession>A0ABT4SCQ3</accession>
<evidence type="ECO:0000256" key="1">
    <source>
        <dbReference type="SAM" id="MobiDB-lite"/>
    </source>
</evidence>
<comment type="caution">
    <text evidence="5">The sequence shown here is derived from an EMBL/GenBank/DDBJ whole genome shotgun (WGS) entry which is preliminary data.</text>
</comment>
<evidence type="ECO:0000259" key="3">
    <source>
        <dbReference type="Pfam" id="PF13005"/>
    </source>
</evidence>
<dbReference type="PANTHER" id="PTHR33678">
    <property type="entry name" value="BLL1576 PROTEIN"/>
    <property type="match status" value="1"/>
</dbReference>
<dbReference type="EMBL" id="JAPNNL010000051">
    <property type="protein sequence ID" value="MDA0634818.1"/>
    <property type="molecule type" value="Genomic_DNA"/>
</dbReference>
<dbReference type="RefSeq" id="WP_270155643.1">
    <property type="nucleotide sequence ID" value="NZ_JAPNNL010000051.1"/>
</dbReference>
<evidence type="ECO:0000259" key="2">
    <source>
        <dbReference type="Pfam" id="PF03050"/>
    </source>
</evidence>
<dbReference type="InterPro" id="IPR024474">
    <property type="entry name" value="Znf_dom_IS66"/>
</dbReference>
<dbReference type="Pfam" id="PF13005">
    <property type="entry name" value="zf-IS66"/>
    <property type="match status" value="1"/>
</dbReference>
<name>A0ABT4SCQ3_9ACTN</name>
<feature type="region of interest" description="Disordered" evidence="1">
    <location>
        <begin position="59"/>
        <end position="102"/>
    </location>
</feature>
<dbReference type="Pfam" id="PF03050">
    <property type="entry name" value="DDE_Tnp_IS66"/>
    <property type="match status" value="1"/>
</dbReference>
<keyword evidence="6" id="KW-1185">Reference proteome</keyword>
<dbReference type="Proteomes" id="UP001144036">
    <property type="component" value="Unassembled WGS sequence"/>
</dbReference>
<feature type="domain" description="Transposase IS66 zinc-finger binding" evidence="3">
    <location>
        <begin position="118"/>
        <end position="165"/>
    </location>
</feature>
<feature type="domain" description="DUF6444" evidence="4">
    <location>
        <begin position="34"/>
        <end position="101"/>
    </location>
</feature>
<dbReference type="NCBIfam" id="NF033517">
    <property type="entry name" value="transpos_IS66"/>
    <property type="match status" value="1"/>
</dbReference>
<dbReference type="PANTHER" id="PTHR33678:SF1">
    <property type="entry name" value="BLL1576 PROTEIN"/>
    <property type="match status" value="1"/>
</dbReference>
<dbReference type="InterPro" id="IPR004291">
    <property type="entry name" value="Transposase_IS66_central"/>
</dbReference>
<proteinExistence type="predicted"/>
<dbReference type="InterPro" id="IPR045618">
    <property type="entry name" value="DUF6444"/>
</dbReference>
<dbReference type="Pfam" id="PF20042">
    <property type="entry name" value="DUF6444"/>
    <property type="match status" value="1"/>
</dbReference>
<dbReference type="InterPro" id="IPR052344">
    <property type="entry name" value="Transposase-related"/>
</dbReference>
<gene>
    <name evidence="5" type="ORF">OUY22_15450</name>
</gene>
<feature type="domain" description="Transposase IS66 central" evidence="2">
    <location>
        <begin position="181"/>
        <end position="458"/>
    </location>
</feature>